<dbReference type="EMBL" id="JACXVP010000002">
    <property type="protein sequence ID" value="KAG5620168.1"/>
    <property type="molecule type" value="Genomic_DNA"/>
</dbReference>
<name>A0A9J6A717_SOLCO</name>
<evidence type="ECO:0000256" key="2">
    <source>
        <dbReference type="SAM" id="Phobius"/>
    </source>
</evidence>
<dbReference type="AlphaFoldDB" id="A0A9J6A717"/>
<sequence>MKVHHGDVVQEDELTSLPPNDKASTRYSNQKCVILLGLTKKEMSEDNNRKINVIHSLEEVRSSIVHNDVLGVVHTFLRGDTLSKSATHINLVLLPNKSNVQTFFDLRPINLRNFINKVIFKDKEAFLKLHMSKADMITRLFLSKVLKCVFFINVVDLIWSLIVNYWYTILINGQNGTIIFASSDKKSLELIRKVLHDYEKMFDQLINKGRKTICMYLIKL</sequence>
<gene>
    <name evidence="3" type="ORF">H5410_005386</name>
</gene>
<keyword evidence="2" id="KW-0812">Transmembrane</keyword>
<dbReference type="Proteomes" id="UP000824120">
    <property type="component" value="Chromosome 2"/>
</dbReference>
<keyword evidence="4" id="KW-1185">Reference proteome</keyword>
<evidence type="ECO:0000256" key="1">
    <source>
        <dbReference type="SAM" id="MobiDB-lite"/>
    </source>
</evidence>
<feature type="transmembrane region" description="Helical" evidence="2">
    <location>
        <begin position="145"/>
        <end position="167"/>
    </location>
</feature>
<keyword evidence="2" id="KW-0472">Membrane</keyword>
<protein>
    <submittedName>
        <fullName evidence="3">Uncharacterized protein</fullName>
    </submittedName>
</protein>
<keyword evidence="2" id="KW-1133">Transmembrane helix</keyword>
<proteinExistence type="predicted"/>
<evidence type="ECO:0000313" key="3">
    <source>
        <dbReference type="EMBL" id="KAG5620168.1"/>
    </source>
</evidence>
<evidence type="ECO:0000313" key="4">
    <source>
        <dbReference type="Proteomes" id="UP000824120"/>
    </source>
</evidence>
<comment type="caution">
    <text evidence="3">The sequence shown here is derived from an EMBL/GenBank/DDBJ whole genome shotgun (WGS) entry which is preliminary data.</text>
</comment>
<reference evidence="3 4" key="1">
    <citation type="submission" date="2020-09" db="EMBL/GenBank/DDBJ databases">
        <title>De no assembly of potato wild relative species, Solanum commersonii.</title>
        <authorList>
            <person name="Cho K."/>
        </authorList>
    </citation>
    <scope>NUCLEOTIDE SEQUENCE [LARGE SCALE GENOMIC DNA]</scope>
    <source>
        <strain evidence="3">LZ3.2</strain>
        <tissue evidence="3">Leaf</tissue>
    </source>
</reference>
<organism evidence="3 4">
    <name type="scientific">Solanum commersonii</name>
    <name type="common">Commerson's wild potato</name>
    <name type="synonym">Commerson's nightshade</name>
    <dbReference type="NCBI Taxonomy" id="4109"/>
    <lineage>
        <taxon>Eukaryota</taxon>
        <taxon>Viridiplantae</taxon>
        <taxon>Streptophyta</taxon>
        <taxon>Embryophyta</taxon>
        <taxon>Tracheophyta</taxon>
        <taxon>Spermatophyta</taxon>
        <taxon>Magnoliopsida</taxon>
        <taxon>eudicotyledons</taxon>
        <taxon>Gunneridae</taxon>
        <taxon>Pentapetalae</taxon>
        <taxon>asterids</taxon>
        <taxon>lamiids</taxon>
        <taxon>Solanales</taxon>
        <taxon>Solanaceae</taxon>
        <taxon>Solanoideae</taxon>
        <taxon>Solaneae</taxon>
        <taxon>Solanum</taxon>
    </lineage>
</organism>
<accession>A0A9J6A717</accession>
<dbReference type="OrthoDB" id="1214248at2759"/>
<feature type="region of interest" description="Disordered" evidence="1">
    <location>
        <begin position="1"/>
        <end position="23"/>
    </location>
</feature>